<dbReference type="EMBL" id="VSSQ01002300">
    <property type="protein sequence ID" value="MPM14561.1"/>
    <property type="molecule type" value="Genomic_DNA"/>
</dbReference>
<name>A0A644XFM2_9ZZZZ</name>
<gene>
    <name evidence="2" type="ORF">SDC9_60925</name>
</gene>
<dbReference type="AlphaFoldDB" id="A0A644XFM2"/>
<keyword evidence="1" id="KW-0472">Membrane</keyword>
<comment type="caution">
    <text evidence="2">The sequence shown here is derived from an EMBL/GenBank/DDBJ whole genome shotgun (WGS) entry which is preliminary data.</text>
</comment>
<organism evidence="2">
    <name type="scientific">bioreactor metagenome</name>
    <dbReference type="NCBI Taxonomy" id="1076179"/>
    <lineage>
        <taxon>unclassified sequences</taxon>
        <taxon>metagenomes</taxon>
        <taxon>ecological metagenomes</taxon>
    </lineage>
</organism>
<reference evidence="2" key="1">
    <citation type="submission" date="2019-08" db="EMBL/GenBank/DDBJ databases">
        <authorList>
            <person name="Kucharzyk K."/>
            <person name="Murdoch R.W."/>
            <person name="Higgins S."/>
            <person name="Loffler F."/>
        </authorList>
    </citation>
    <scope>NUCLEOTIDE SEQUENCE</scope>
</reference>
<proteinExistence type="predicted"/>
<evidence type="ECO:0000313" key="2">
    <source>
        <dbReference type="EMBL" id="MPM14561.1"/>
    </source>
</evidence>
<feature type="transmembrane region" description="Helical" evidence="1">
    <location>
        <begin position="6"/>
        <end position="30"/>
    </location>
</feature>
<evidence type="ECO:0000256" key="1">
    <source>
        <dbReference type="SAM" id="Phobius"/>
    </source>
</evidence>
<feature type="transmembrane region" description="Helical" evidence="1">
    <location>
        <begin position="42"/>
        <end position="64"/>
    </location>
</feature>
<protein>
    <submittedName>
        <fullName evidence="2">Uncharacterized protein</fullName>
    </submittedName>
</protein>
<keyword evidence="1" id="KW-1133">Transmembrane helix</keyword>
<accession>A0A644XFM2</accession>
<keyword evidence="1" id="KW-0812">Transmembrane</keyword>
<sequence length="116" mass="12877">MVKKIFINLMEIIITLLINALVVGGICYALNYRTLSAYSDGLFYSSGIYFLLFLITISGASYGLRGNAMYSHILSINEGGREKAVNDFMDSNYKGLSFPVKMIFVTLITVLISKVI</sequence>